<evidence type="ECO:0000313" key="2">
    <source>
        <dbReference type="Proteomes" id="UP000247702"/>
    </source>
</evidence>
<dbReference type="AlphaFoldDB" id="A0A2Z6SFX9"/>
<dbReference type="EMBL" id="BEXD01003930">
    <property type="protein sequence ID" value="GBC04139.1"/>
    <property type="molecule type" value="Genomic_DNA"/>
</dbReference>
<sequence length="71" mass="8123">MLIENQAPDIVYYALLGFGPEEGEQTFKSSTSMKEKQSSTTFNLKDLVVEEQEFGLVDFVTNDFEPHPYEL</sequence>
<gene>
    <name evidence="1" type="ORF">RclHR1_05530008</name>
</gene>
<dbReference type="Proteomes" id="UP000247702">
    <property type="component" value="Unassembled WGS sequence"/>
</dbReference>
<accession>A0A2Z6SFX9</accession>
<proteinExistence type="predicted"/>
<comment type="caution">
    <text evidence="1">The sequence shown here is derived from an EMBL/GenBank/DDBJ whole genome shotgun (WGS) entry which is preliminary data.</text>
</comment>
<organism evidence="1 2">
    <name type="scientific">Rhizophagus clarus</name>
    <dbReference type="NCBI Taxonomy" id="94130"/>
    <lineage>
        <taxon>Eukaryota</taxon>
        <taxon>Fungi</taxon>
        <taxon>Fungi incertae sedis</taxon>
        <taxon>Mucoromycota</taxon>
        <taxon>Glomeromycotina</taxon>
        <taxon>Glomeromycetes</taxon>
        <taxon>Glomerales</taxon>
        <taxon>Glomeraceae</taxon>
        <taxon>Rhizophagus</taxon>
    </lineage>
</organism>
<reference evidence="1 2" key="1">
    <citation type="submission" date="2017-11" db="EMBL/GenBank/DDBJ databases">
        <title>The genome of Rhizophagus clarus HR1 reveals common genetic basis of auxotrophy among arbuscular mycorrhizal fungi.</title>
        <authorList>
            <person name="Kobayashi Y."/>
        </authorList>
    </citation>
    <scope>NUCLEOTIDE SEQUENCE [LARGE SCALE GENOMIC DNA]</scope>
    <source>
        <strain evidence="1 2">HR1</strain>
    </source>
</reference>
<evidence type="ECO:0000313" key="1">
    <source>
        <dbReference type="EMBL" id="GBC04139.1"/>
    </source>
</evidence>
<name>A0A2Z6SFX9_9GLOM</name>
<protein>
    <submittedName>
        <fullName evidence="1">Uncharacterized protein</fullName>
    </submittedName>
</protein>
<keyword evidence="2" id="KW-1185">Reference proteome</keyword>